<organism evidence="1 2">
    <name type="scientific">Pseudomassariella vexata</name>
    <dbReference type="NCBI Taxonomy" id="1141098"/>
    <lineage>
        <taxon>Eukaryota</taxon>
        <taxon>Fungi</taxon>
        <taxon>Dikarya</taxon>
        <taxon>Ascomycota</taxon>
        <taxon>Pezizomycotina</taxon>
        <taxon>Sordariomycetes</taxon>
        <taxon>Xylariomycetidae</taxon>
        <taxon>Amphisphaeriales</taxon>
        <taxon>Pseudomassariaceae</taxon>
        <taxon>Pseudomassariella</taxon>
    </lineage>
</organism>
<name>A0A1Y2DAR4_9PEZI</name>
<keyword evidence="2" id="KW-1185">Reference proteome</keyword>
<dbReference type="RefSeq" id="XP_040710077.1">
    <property type="nucleotide sequence ID" value="XM_040853441.1"/>
</dbReference>
<sequence>MPVNTRSGKPGLSRFLETNLVGPWRPRQMVSPPHISHLGIYRRQTALPVPSQHLASGTHTADHEPHPEMDFTEKACAKYLGKCWTGYINGGTYNDPCKSTSVINTTHTPTAGNKILPMKCTKYHLRYHSWPHDKPALQIFARDHAFSTLATQPFGDLMKVQLLSRLGYRNETTSIAR</sequence>
<evidence type="ECO:0000313" key="2">
    <source>
        <dbReference type="Proteomes" id="UP000193689"/>
    </source>
</evidence>
<dbReference type="GeneID" id="63769653"/>
<dbReference type="EMBL" id="MCFJ01000023">
    <property type="protein sequence ID" value="ORY56360.1"/>
    <property type="molecule type" value="Genomic_DNA"/>
</dbReference>
<reference evidence="1 2" key="1">
    <citation type="submission" date="2016-07" db="EMBL/GenBank/DDBJ databases">
        <title>Pervasive Adenine N6-methylation of Active Genes in Fungi.</title>
        <authorList>
            <consortium name="DOE Joint Genome Institute"/>
            <person name="Mondo S.J."/>
            <person name="Dannebaum R.O."/>
            <person name="Kuo R.C."/>
            <person name="Labutti K."/>
            <person name="Haridas S."/>
            <person name="Kuo A."/>
            <person name="Salamov A."/>
            <person name="Ahrendt S.R."/>
            <person name="Lipzen A."/>
            <person name="Sullivan W."/>
            <person name="Andreopoulos W.B."/>
            <person name="Clum A."/>
            <person name="Lindquist E."/>
            <person name="Daum C."/>
            <person name="Ramamoorthy G.K."/>
            <person name="Gryganskyi A."/>
            <person name="Culley D."/>
            <person name="Magnuson J.K."/>
            <person name="James T.Y."/>
            <person name="O'Malley M.A."/>
            <person name="Stajich J.E."/>
            <person name="Spatafora J.W."/>
            <person name="Visel A."/>
            <person name="Grigoriev I.V."/>
        </authorList>
    </citation>
    <scope>NUCLEOTIDE SEQUENCE [LARGE SCALE GENOMIC DNA]</scope>
    <source>
        <strain evidence="1 2">CBS 129021</strain>
    </source>
</reference>
<accession>A0A1Y2DAR4</accession>
<protein>
    <submittedName>
        <fullName evidence="1">Uncharacterized protein</fullName>
    </submittedName>
</protein>
<comment type="caution">
    <text evidence="1">The sequence shown here is derived from an EMBL/GenBank/DDBJ whole genome shotgun (WGS) entry which is preliminary data.</text>
</comment>
<dbReference type="Proteomes" id="UP000193689">
    <property type="component" value="Unassembled WGS sequence"/>
</dbReference>
<dbReference type="InParanoid" id="A0A1Y2DAR4"/>
<evidence type="ECO:0000313" key="1">
    <source>
        <dbReference type="EMBL" id="ORY56360.1"/>
    </source>
</evidence>
<proteinExistence type="predicted"/>
<gene>
    <name evidence="1" type="ORF">BCR38DRAFT_117875</name>
</gene>
<dbReference type="AlphaFoldDB" id="A0A1Y2DAR4"/>